<organism evidence="1 2">
    <name type="scientific">Candidatus Enterovibrio escicola</name>
    <dbReference type="NCBI Taxonomy" id="1927127"/>
    <lineage>
        <taxon>Bacteria</taxon>
        <taxon>Pseudomonadati</taxon>
        <taxon>Pseudomonadota</taxon>
        <taxon>Gammaproteobacteria</taxon>
        <taxon>Vibrionales</taxon>
        <taxon>Vibrionaceae</taxon>
        <taxon>Enterovibrio</taxon>
    </lineage>
</organism>
<dbReference type="Proteomes" id="UP000219020">
    <property type="component" value="Unassembled WGS sequence"/>
</dbReference>
<proteinExistence type="predicted"/>
<protein>
    <submittedName>
        <fullName evidence="1">Mobile element protein</fullName>
    </submittedName>
</protein>
<evidence type="ECO:0000313" key="2">
    <source>
        <dbReference type="Proteomes" id="UP000219020"/>
    </source>
</evidence>
<dbReference type="RefSeq" id="WP_158523568.1">
    <property type="nucleotide sequence ID" value="NZ_NBYY01000009.1"/>
</dbReference>
<accession>A0A2A5T5Q1</accession>
<name>A0A2A5T5Q1_9GAMM</name>
<dbReference type="AlphaFoldDB" id="A0A2A5T5Q1"/>
<dbReference type="EMBL" id="NBYY01000009">
    <property type="protein sequence ID" value="PCS23529.1"/>
    <property type="molecule type" value="Genomic_DNA"/>
</dbReference>
<comment type="caution">
    <text evidence="1">The sequence shown here is derived from an EMBL/GenBank/DDBJ whole genome shotgun (WGS) entry which is preliminary data.</text>
</comment>
<reference evidence="2" key="1">
    <citation type="submission" date="2017-04" db="EMBL/GenBank/DDBJ databases">
        <title>Genome evolution of the luminous symbionts of deep sea anglerfish.</title>
        <authorList>
            <person name="Hendry T.A."/>
        </authorList>
    </citation>
    <scope>NUCLEOTIDE SEQUENCE [LARGE SCALE GENOMIC DNA]</scope>
</reference>
<dbReference type="GeneID" id="66952965"/>
<keyword evidence="2" id="KW-1185">Reference proteome</keyword>
<sequence>MTIVRTFHQSRYRDLKTYYIHVIYRYFTNEFPELVTRGCSSSCNVS</sequence>
<gene>
    <name evidence="1" type="ORF">BTN49_0497</name>
</gene>
<evidence type="ECO:0000313" key="1">
    <source>
        <dbReference type="EMBL" id="PCS23529.1"/>
    </source>
</evidence>